<dbReference type="EMBL" id="MYFM01000007">
    <property type="protein sequence ID" value="OVE96560.1"/>
    <property type="molecule type" value="Genomic_DNA"/>
</dbReference>
<gene>
    <name evidence="1" type="ORF">LKACC16343_02229</name>
</gene>
<evidence type="ECO:0000313" key="1">
    <source>
        <dbReference type="EMBL" id="OVE96560.1"/>
    </source>
</evidence>
<reference evidence="1 2" key="1">
    <citation type="submission" date="2017-03" db="EMBL/GenBank/DDBJ databases">
        <title>Genome sequence of Lactobacillus bobalius KACC 16343.</title>
        <authorList>
            <person name="Chun J."/>
        </authorList>
    </citation>
    <scope>NUCLEOTIDE SEQUENCE [LARGE SCALE GENOMIC DNA]</scope>
    <source>
        <strain evidence="1 2">KACC 16343</strain>
    </source>
</reference>
<accession>A0A202F806</accession>
<evidence type="ECO:0000313" key="2">
    <source>
        <dbReference type="Proteomes" id="UP000196232"/>
    </source>
</evidence>
<proteinExistence type="predicted"/>
<comment type="caution">
    <text evidence="1">The sequence shown here is derived from an EMBL/GenBank/DDBJ whole genome shotgun (WGS) entry which is preliminary data.</text>
</comment>
<sequence>MSFTDFVKTPKQENITYSPIIINAIANGGSSTVAINVGAADGLSIKLPVPRNINPNAKVSIPVRNHEWFFFKYLNSHHFFL</sequence>
<protein>
    <submittedName>
        <fullName evidence="1">Uncharacterized protein</fullName>
    </submittedName>
</protein>
<name>A0A202F806_9LACO</name>
<dbReference type="AlphaFoldDB" id="A0A202F806"/>
<dbReference type="Proteomes" id="UP000196232">
    <property type="component" value="Unassembled WGS sequence"/>
</dbReference>
<organism evidence="1 2">
    <name type="scientific">Companilactobacillus bobalius</name>
    <dbReference type="NCBI Taxonomy" id="2801451"/>
    <lineage>
        <taxon>Bacteria</taxon>
        <taxon>Bacillati</taxon>
        <taxon>Bacillota</taxon>
        <taxon>Bacilli</taxon>
        <taxon>Lactobacillales</taxon>
        <taxon>Lactobacillaceae</taxon>
        <taxon>Companilactobacillus</taxon>
    </lineage>
</organism>